<reference evidence="3" key="1">
    <citation type="submission" date="2019-03" db="EMBL/GenBank/DDBJ databases">
        <title>Afifella sp. nov., isolated from activated sludge.</title>
        <authorList>
            <person name="Li Q."/>
            <person name="Liu Y."/>
        </authorList>
    </citation>
    <scope>NUCLEOTIDE SEQUENCE</scope>
    <source>
        <strain evidence="3">L72</strain>
    </source>
</reference>
<evidence type="ECO:0000313" key="4">
    <source>
        <dbReference type="Proteomes" id="UP000773614"/>
    </source>
</evidence>
<gene>
    <name evidence="3" type="ORF">E4O86_17395</name>
</gene>
<dbReference type="CDD" id="cd07359">
    <property type="entry name" value="PCA_45_Doxase_B_like"/>
    <property type="match status" value="1"/>
</dbReference>
<accession>A0A964T7V7</accession>
<dbReference type="AlphaFoldDB" id="A0A964T7V7"/>
<proteinExistence type="predicted"/>
<evidence type="ECO:0000313" key="3">
    <source>
        <dbReference type="EMBL" id="MYZ49487.1"/>
    </source>
</evidence>
<dbReference type="Proteomes" id="UP000773614">
    <property type="component" value="Unassembled WGS sequence"/>
</dbReference>
<dbReference type="OrthoDB" id="8673673at2"/>
<comment type="caution">
    <text evidence="3">The sequence shown here is derived from an EMBL/GenBank/DDBJ whole genome shotgun (WGS) entry which is preliminary data.</text>
</comment>
<dbReference type="GO" id="GO:0008198">
    <property type="term" value="F:ferrous iron binding"/>
    <property type="evidence" value="ECO:0007669"/>
    <property type="project" value="InterPro"/>
</dbReference>
<dbReference type="Pfam" id="PF02900">
    <property type="entry name" value="LigB"/>
    <property type="match status" value="1"/>
</dbReference>
<dbReference type="RefSeq" id="WP_161141828.1">
    <property type="nucleotide sequence ID" value="NZ_SPKJ01000077.1"/>
</dbReference>
<dbReference type="EMBL" id="SPKJ01000077">
    <property type="protein sequence ID" value="MYZ49487.1"/>
    <property type="molecule type" value="Genomic_DNA"/>
</dbReference>
<protein>
    <recommendedName>
        <fullName evidence="2">Extradiol ring-cleavage dioxygenase class III enzyme subunit B domain-containing protein</fullName>
    </recommendedName>
</protein>
<evidence type="ECO:0000259" key="2">
    <source>
        <dbReference type="Pfam" id="PF02900"/>
    </source>
</evidence>
<sequence>MSIVFACAGSHAPGITAWTEKAPKEQVDRFVNGYKSVHEELVASKPDTILLLTSEHWANFFLDHIGAFCIGRGESFEGPLEPWLRVAKSNVPGNPALANAILEHCYENGFELNYSDELKLDHGSMVPLSFITPQMDMKVVPLMFNTLATPRPTARRCLALGRTLRPLLEESGERIAIVATGGLSHDPGEINHGFIDRAFDSEFLESLTNADLDRLGAYTDAEILKAGAGTLELLAWICLAGIMGEKRPRVVAYEAVEPWATGVGIVSYAEAA</sequence>
<dbReference type="PANTHER" id="PTHR30096:SF0">
    <property type="entry name" value="4,5-DOPA DIOXYGENASE EXTRADIOL-LIKE PROTEIN"/>
    <property type="match status" value="1"/>
</dbReference>
<dbReference type="SUPFAM" id="SSF53213">
    <property type="entry name" value="LigB-like"/>
    <property type="match status" value="1"/>
</dbReference>
<evidence type="ECO:0000256" key="1">
    <source>
        <dbReference type="ARBA" id="ARBA00023002"/>
    </source>
</evidence>
<keyword evidence="1" id="KW-0560">Oxidoreductase</keyword>
<name>A0A964T7V7_9HYPH</name>
<keyword evidence="4" id="KW-1185">Reference proteome</keyword>
<organism evidence="3 4">
    <name type="scientific">Propylenella binzhouense</name>
    <dbReference type="NCBI Taxonomy" id="2555902"/>
    <lineage>
        <taxon>Bacteria</taxon>
        <taxon>Pseudomonadati</taxon>
        <taxon>Pseudomonadota</taxon>
        <taxon>Alphaproteobacteria</taxon>
        <taxon>Hyphomicrobiales</taxon>
        <taxon>Propylenellaceae</taxon>
        <taxon>Propylenella</taxon>
    </lineage>
</organism>
<feature type="domain" description="Extradiol ring-cleavage dioxygenase class III enzyme subunit B" evidence="2">
    <location>
        <begin position="10"/>
        <end position="263"/>
    </location>
</feature>
<dbReference type="PANTHER" id="PTHR30096">
    <property type="entry name" value="4,5-DOPA DIOXYGENASE EXTRADIOL-LIKE PROTEIN"/>
    <property type="match status" value="1"/>
</dbReference>
<dbReference type="Gene3D" id="3.40.830.10">
    <property type="entry name" value="LigB-like"/>
    <property type="match status" value="1"/>
</dbReference>
<dbReference type="GO" id="GO:0016702">
    <property type="term" value="F:oxidoreductase activity, acting on single donors with incorporation of molecular oxygen, incorporation of two atoms of oxygen"/>
    <property type="evidence" value="ECO:0007669"/>
    <property type="project" value="UniProtKB-ARBA"/>
</dbReference>
<dbReference type="InterPro" id="IPR004183">
    <property type="entry name" value="Xdiol_dOase_suB"/>
</dbReference>